<evidence type="ECO:0000313" key="2">
    <source>
        <dbReference type="Proteomes" id="UP000184097"/>
    </source>
</evidence>
<name>A0A1M7SN09_9FIRM</name>
<dbReference type="Proteomes" id="UP000184097">
    <property type="component" value="Unassembled WGS sequence"/>
</dbReference>
<evidence type="ECO:0008006" key="3">
    <source>
        <dbReference type="Google" id="ProtNLM"/>
    </source>
</evidence>
<gene>
    <name evidence="1" type="ORF">SAMN02745247_02117</name>
</gene>
<evidence type="ECO:0000313" key="1">
    <source>
        <dbReference type="EMBL" id="SHN59821.1"/>
    </source>
</evidence>
<proteinExistence type="predicted"/>
<dbReference type="EMBL" id="FRDH01000008">
    <property type="protein sequence ID" value="SHN59821.1"/>
    <property type="molecule type" value="Genomic_DNA"/>
</dbReference>
<sequence length="95" mass="10795">MRDFKVNICGVPHEVVFKDDSFTACETHFGEIKYKECKITLSTGMPPEMEKQTLIHEMVHGFFTHLGYNNLAGDEVLVQSLAQAMAQSFEVKKEL</sequence>
<reference evidence="1 2" key="1">
    <citation type="submission" date="2016-12" db="EMBL/GenBank/DDBJ databases">
        <authorList>
            <person name="Song W.-J."/>
            <person name="Kurnit D.M."/>
        </authorList>
    </citation>
    <scope>NUCLEOTIDE SEQUENCE [LARGE SCALE GENOMIC DNA]</scope>
    <source>
        <strain evidence="1 2">DSM 14810</strain>
    </source>
</reference>
<dbReference type="AlphaFoldDB" id="A0A1M7SN09"/>
<organism evidence="1 2">
    <name type="scientific">Butyrivibrio hungatei DSM 14810</name>
    <dbReference type="NCBI Taxonomy" id="1121132"/>
    <lineage>
        <taxon>Bacteria</taxon>
        <taxon>Bacillati</taxon>
        <taxon>Bacillota</taxon>
        <taxon>Clostridia</taxon>
        <taxon>Lachnospirales</taxon>
        <taxon>Lachnospiraceae</taxon>
        <taxon>Butyrivibrio</taxon>
    </lineage>
</organism>
<accession>A0A1M7SN09</accession>
<protein>
    <recommendedName>
        <fullName evidence="3">IrrE N-terminal-like domain-containing protein</fullName>
    </recommendedName>
</protein>